<keyword evidence="9" id="KW-0645">Protease</keyword>
<evidence type="ECO:0000313" key="10">
    <source>
        <dbReference type="Proteomes" id="UP000662783"/>
    </source>
</evidence>
<evidence type="ECO:0000256" key="2">
    <source>
        <dbReference type="ARBA" id="ARBA00022692"/>
    </source>
</evidence>
<keyword evidence="10" id="KW-1185">Reference proteome</keyword>
<evidence type="ECO:0000259" key="8">
    <source>
        <dbReference type="Pfam" id="PF20216"/>
    </source>
</evidence>
<reference evidence="9" key="1">
    <citation type="submission" date="2021-02" db="EMBL/GenBank/DDBJ databases">
        <title>Fulvivirga sp. S481 isolated from sea water.</title>
        <authorList>
            <person name="Bae S.S."/>
            <person name="Baek K."/>
        </authorList>
    </citation>
    <scope>NUCLEOTIDE SEQUENCE</scope>
    <source>
        <strain evidence="9">S481</strain>
    </source>
</reference>
<name>A0A974WF76_9BACT</name>
<dbReference type="InterPro" id="IPR035952">
    <property type="entry name" value="Rhomboid-like_sf"/>
</dbReference>
<dbReference type="EMBL" id="CP070608">
    <property type="protein sequence ID" value="QSE97348.1"/>
    <property type="molecule type" value="Genomic_DNA"/>
</dbReference>
<dbReference type="PANTHER" id="PTHR43066">
    <property type="entry name" value="RHOMBOID-RELATED PROTEIN"/>
    <property type="match status" value="1"/>
</dbReference>
<keyword evidence="4 6" id="KW-0472">Membrane</keyword>
<dbReference type="PANTHER" id="PTHR43066:SF11">
    <property type="entry name" value="PEPTIDASE S54 RHOMBOID DOMAIN-CONTAINING PROTEIN"/>
    <property type="match status" value="1"/>
</dbReference>
<comment type="subcellular location">
    <subcellularLocation>
        <location evidence="1">Membrane</location>
        <topology evidence="1">Multi-pass membrane protein</topology>
    </subcellularLocation>
</comment>
<gene>
    <name evidence="9" type="ORF">JR347_17460</name>
</gene>
<evidence type="ECO:0000256" key="6">
    <source>
        <dbReference type="SAM" id="Phobius"/>
    </source>
</evidence>
<feature type="transmembrane region" description="Helical" evidence="6">
    <location>
        <begin position="21"/>
        <end position="54"/>
    </location>
</feature>
<dbReference type="RefSeq" id="WP_205721859.1">
    <property type="nucleotide sequence ID" value="NZ_CP070608.1"/>
</dbReference>
<evidence type="ECO:0000256" key="3">
    <source>
        <dbReference type="ARBA" id="ARBA00022989"/>
    </source>
</evidence>
<feature type="transmembrane region" description="Helical" evidence="6">
    <location>
        <begin position="74"/>
        <end position="99"/>
    </location>
</feature>
<keyword evidence="2 6" id="KW-0812">Transmembrane</keyword>
<feature type="compositionally biased region" description="Low complexity" evidence="5">
    <location>
        <begin position="255"/>
        <end position="276"/>
    </location>
</feature>
<feature type="domain" description="Peptidase S54 rhomboid" evidence="7">
    <location>
        <begin position="70"/>
        <end position="213"/>
    </location>
</feature>
<feature type="transmembrane region" description="Helical" evidence="6">
    <location>
        <begin position="145"/>
        <end position="168"/>
    </location>
</feature>
<dbReference type="KEGG" id="fuv:JR347_17460"/>
<keyword evidence="3 6" id="KW-1133">Transmembrane helix</keyword>
<feature type="region of interest" description="Disordered" evidence="5">
    <location>
        <begin position="250"/>
        <end position="278"/>
    </location>
</feature>
<evidence type="ECO:0000256" key="5">
    <source>
        <dbReference type="SAM" id="MobiDB-lite"/>
    </source>
</evidence>
<feature type="transmembrane region" description="Helical" evidence="6">
    <location>
        <begin position="180"/>
        <end position="204"/>
    </location>
</feature>
<dbReference type="SUPFAM" id="SSF144091">
    <property type="entry name" value="Rhomboid-like"/>
    <property type="match status" value="1"/>
</dbReference>
<feature type="transmembrane region" description="Helical" evidence="6">
    <location>
        <begin position="224"/>
        <end position="241"/>
    </location>
</feature>
<feature type="transmembrane region" description="Helical" evidence="6">
    <location>
        <begin position="111"/>
        <end position="133"/>
    </location>
</feature>
<evidence type="ECO:0000256" key="4">
    <source>
        <dbReference type="ARBA" id="ARBA00023136"/>
    </source>
</evidence>
<dbReference type="GO" id="GO:0016020">
    <property type="term" value="C:membrane"/>
    <property type="evidence" value="ECO:0007669"/>
    <property type="project" value="UniProtKB-SubCell"/>
</dbReference>
<dbReference type="InterPro" id="IPR046483">
    <property type="entry name" value="DUF6576"/>
</dbReference>
<dbReference type="GO" id="GO:0004252">
    <property type="term" value="F:serine-type endopeptidase activity"/>
    <property type="evidence" value="ECO:0007669"/>
    <property type="project" value="InterPro"/>
</dbReference>
<protein>
    <submittedName>
        <fullName evidence="9">Rhomboid family intramembrane serine protease</fullName>
    </submittedName>
</protein>
<evidence type="ECO:0000256" key="1">
    <source>
        <dbReference type="ARBA" id="ARBA00004141"/>
    </source>
</evidence>
<evidence type="ECO:0000259" key="7">
    <source>
        <dbReference type="Pfam" id="PF01694"/>
    </source>
</evidence>
<dbReference type="Proteomes" id="UP000662783">
    <property type="component" value="Chromosome"/>
</dbReference>
<accession>A0A974WF76</accession>
<dbReference type="InterPro" id="IPR022764">
    <property type="entry name" value="Peptidase_S54_rhomboid_dom"/>
</dbReference>
<dbReference type="Gene3D" id="1.20.1540.10">
    <property type="entry name" value="Rhomboid-like"/>
    <property type="match status" value="1"/>
</dbReference>
<sequence>MYGSIKDDFKNAFNRPNSSHTQLIIINVVVFLFLAVLNVFSSLFGFEGVFVFVYEQFSIPPVFSEFITRPWTLITYAFAHSLSDIFHILFNMLVFYWFARLIIEYLGSDRVIILYVLGALAGSIAYLMVYNLVPFYIERSGFSGMVGASAAVYAVVVAAATLLPNYTFHLIFIGPVKIKYIAGFYIVLSFLGSTGGNAGGNIAHLGGALIGYLHINSLQKGSDWGLWIISTMNFFKSFFVSSPKIKVTHRRSDSSKSSSSSSSSRASMSKSKSSTSQDEIDAILDKISEKGYESLTKEEKQKLFNASK</sequence>
<dbReference type="AlphaFoldDB" id="A0A974WF76"/>
<dbReference type="Pfam" id="PF01694">
    <property type="entry name" value="Rhomboid"/>
    <property type="match status" value="1"/>
</dbReference>
<proteinExistence type="predicted"/>
<feature type="domain" description="DUF6576" evidence="8">
    <location>
        <begin position="275"/>
        <end position="307"/>
    </location>
</feature>
<dbReference type="Pfam" id="PF20216">
    <property type="entry name" value="DUF6576"/>
    <property type="match status" value="1"/>
</dbReference>
<dbReference type="GO" id="GO:0006508">
    <property type="term" value="P:proteolysis"/>
    <property type="evidence" value="ECO:0007669"/>
    <property type="project" value="UniProtKB-KW"/>
</dbReference>
<evidence type="ECO:0000313" key="9">
    <source>
        <dbReference type="EMBL" id="QSE97348.1"/>
    </source>
</evidence>
<organism evidence="9 10">
    <name type="scientific">Fulvivirga lutea</name>
    <dbReference type="NCBI Taxonomy" id="2810512"/>
    <lineage>
        <taxon>Bacteria</taxon>
        <taxon>Pseudomonadati</taxon>
        <taxon>Bacteroidota</taxon>
        <taxon>Cytophagia</taxon>
        <taxon>Cytophagales</taxon>
        <taxon>Fulvivirgaceae</taxon>
        <taxon>Fulvivirga</taxon>
    </lineage>
</organism>
<keyword evidence="9" id="KW-0378">Hydrolase</keyword>